<dbReference type="PANTHER" id="PTHR33729">
    <property type="entry name" value="METHYL-CPG BINDING DOMAIN CONTAINING PROTEIN, EXPRESSED"/>
    <property type="match status" value="1"/>
</dbReference>
<sequence length="177" mass="19593">MSSAAAEGAAAPPPAAAEEVVSVELPAPPGWKKKFIPKKGGTPKRNEIELRKKPLLQKPKHLPMWKGKQLKLPTKKKAVNETAIKHDLVDMNKENAEIKLRVLTRMENPKKPARSILLNLFHIQGKREDNKLVDLEVLPPVAEPKGDVSSENMKDGELFSENGTNCDDGQCQPKELL</sequence>
<evidence type="ECO:0000256" key="1">
    <source>
        <dbReference type="SAM" id="MobiDB-lite"/>
    </source>
</evidence>
<feature type="region of interest" description="Disordered" evidence="1">
    <location>
        <begin position="141"/>
        <end position="177"/>
    </location>
</feature>
<dbReference type="AlphaFoldDB" id="A0A6V7PB54"/>
<name>A0A6V7PB54_ANACO</name>
<reference evidence="2" key="1">
    <citation type="submission" date="2020-07" db="EMBL/GenBank/DDBJ databases">
        <authorList>
            <person name="Lin J."/>
        </authorList>
    </citation>
    <scope>NUCLEOTIDE SEQUENCE</scope>
</reference>
<accession>A0A6V7PB54</accession>
<dbReference type="PANTHER" id="PTHR33729:SF6">
    <property type="entry name" value="METHYL-CPG-BINDING DOMAIN-CONTAINING PROTEIN 11"/>
    <property type="match status" value="1"/>
</dbReference>
<dbReference type="EMBL" id="LR862147">
    <property type="protein sequence ID" value="CAD1828097.1"/>
    <property type="molecule type" value="Genomic_DNA"/>
</dbReference>
<proteinExistence type="predicted"/>
<evidence type="ECO:0000313" key="2">
    <source>
        <dbReference type="EMBL" id="CAD1828097.1"/>
    </source>
</evidence>
<organism evidence="2">
    <name type="scientific">Ananas comosus var. bracteatus</name>
    <name type="common">red pineapple</name>
    <dbReference type="NCBI Taxonomy" id="296719"/>
    <lineage>
        <taxon>Eukaryota</taxon>
        <taxon>Viridiplantae</taxon>
        <taxon>Streptophyta</taxon>
        <taxon>Embryophyta</taxon>
        <taxon>Tracheophyta</taxon>
        <taxon>Spermatophyta</taxon>
        <taxon>Magnoliopsida</taxon>
        <taxon>Liliopsida</taxon>
        <taxon>Poales</taxon>
        <taxon>Bromeliaceae</taxon>
        <taxon>Bromelioideae</taxon>
        <taxon>Ananas</taxon>
    </lineage>
</organism>
<dbReference type="InterPro" id="IPR039622">
    <property type="entry name" value="MBD10/11"/>
</dbReference>
<protein>
    <submittedName>
        <fullName evidence="2">Uncharacterized protein</fullName>
    </submittedName>
</protein>
<feature type="region of interest" description="Disordered" evidence="1">
    <location>
        <begin position="28"/>
        <end position="51"/>
    </location>
</feature>
<gene>
    <name evidence="2" type="ORF">CB5_LOCUS11308</name>
</gene>
<feature type="compositionally biased region" description="Basic and acidic residues" evidence="1">
    <location>
        <begin position="144"/>
        <end position="157"/>
    </location>
</feature>